<protein>
    <submittedName>
        <fullName evidence="1">Selenium-dependent molybdenum cofactor biosynthesis protein YqeB</fullName>
    </submittedName>
</protein>
<organism evidence="1 2">
    <name type="scientific">Peptoniphilus equinus</name>
    <dbReference type="NCBI Taxonomy" id="3016343"/>
    <lineage>
        <taxon>Bacteria</taxon>
        <taxon>Bacillati</taxon>
        <taxon>Bacillota</taxon>
        <taxon>Tissierellia</taxon>
        <taxon>Tissierellales</taxon>
        <taxon>Peptoniphilaceae</taxon>
        <taxon>Peptoniphilus</taxon>
    </lineage>
</organism>
<name>A0ABY7QUX3_9FIRM</name>
<dbReference type="InterPro" id="IPR017695">
    <property type="entry name" value="Se-dep_Mo_hydrolase_YqeB"/>
</dbReference>
<reference evidence="1 2" key="1">
    <citation type="submission" date="2023-01" db="EMBL/GenBank/DDBJ databases">
        <authorList>
            <person name="Lee S.H."/>
            <person name="Jung H.S."/>
            <person name="Yun J.U."/>
        </authorList>
    </citation>
    <scope>NUCLEOTIDE SEQUENCE [LARGE SCALE GENOMIC DNA]</scope>
    <source>
        <strain evidence="1 2">CBA3646</strain>
    </source>
</reference>
<gene>
    <name evidence="1" type="primary">yqeB</name>
    <name evidence="1" type="ORF">O6R05_03300</name>
</gene>
<dbReference type="NCBIfam" id="TIGR03309">
    <property type="entry name" value="matur_yqeB"/>
    <property type="match status" value="1"/>
</dbReference>
<sequence>MTNNIVIVRGGGDIATGSIQKLHRTGYRVLVLEREAPQCIRRFVTCAEAMYTGFFQVEDLSIQRIDNLSEAESVWAAGRIPIIADESGASIQALKPLAVVDGILAKTNLGTRRDMAKIVIGLGPGFIAGKDVHVVIETNRGHNLGRLIFSGAPEANTGNPGDILGFTTERILRSSNTGTIDVIHDLGAVVKKGDVVATVDGVPIYSQLDGMVRGMIRHGSHVKDGMKVGDVDPRVNKKNLTTISDKARAIGGGVLEALLMLQRAFQL</sequence>
<proteinExistence type="predicted"/>
<evidence type="ECO:0000313" key="1">
    <source>
        <dbReference type="EMBL" id="WBW50585.1"/>
    </source>
</evidence>
<accession>A0ABY7QUX3</accession>
<keyword evidence="2" id="KW-1185">Reference proteome</keyword>
<evidence type="ECO:0000313" key="2">
    <source>
        <dbReference type="Proteomes" id="UP001210339"/>
    </source>
</evidence>
<dbReference type="Proteomes" id="UP001210339">
    <property type="component" value="Chromosome"/>
</dbReference>
<dbReference type="EMBL" id="CP115667">
    <property type="protein sequence ID" value="WBW50585.1"/>
    <property type="molecule type" value="Genomic_DNA"/>
</dbReference>
<dbReference type="RefSeq" id="WP_271192110.1">
    <property type="nucleotide sequence ID" value="NZ_CP115667.1"/>
</dbReference>